<dbReference type="EC" id="5.3.1.8" evidence="3"/>
<dbReference type="InterPro" id="IPR049071">
    <property type="entry name" value="MPI_cupin_dom"/>
</dbReference>
<evidence type="ECO:0000313" key="15">
    <source>
        <dbReference type="Proteomes" id="UP000095039"/>
    </source>
</evidence>
<keyword evidence="4 10" id="KW-0479">Metal-binding</keyword>
<dbReference type="AlphaFoldDB" id="A0A1E5BYV4"/>
<evidence type="ECO:0000256" key="7">
    <source>
        <dbReference type="ARBA" id="ARBA00029741"/>
    </source>
</evidence>
<dbReference type="InterPro" id="IPR018050">
    <property type="entry name" value="Pmannose_isomerase-type1_CS"/>
</dbReference>
<evidence type="ECO:0000256" key="9">
    <source>
        <dbReference type="PIRSR" id="PIRSR001480-1"/>
    </source>
</evidence>
<dbReference type="Gene3D" id="1.10.441.10">
    <property type="entry name" value="Phosphomannose Isomerase, domain 2"/>
    <property type="match status" value="1"/>
</dbReference>
<dbReference type="Proteomes" id="UP000095039">
    <property type="component" value="Unassembled WGS sequence"/>
</dbReference>
<proteinExistence type="inferred from homology"/>
<evidence type="ECO:0000256" key="3">
    <source>
        <dbReference type="ARBA" id="ARBA00011956"/>
    </source>
</evidence>
<reference evidence="14 15" key="1">
    <citation type="journal article" date="2012" name="Science">
        <title>Ecological populations of bacteria act as socially cohesive units of antibiotic production and resistance.</title>
        <authorList>
            <person name="Cordero O.X."/>
            <person name="Wildschutte H."/>
            <person name="Kirkup B."/>
            <person name="Proehl S."/>
            <person name="Ngo L."/>
            <person name="Hussain F."/>
            <person name="Le Roux F."/>
            <person name="Mincer T."/>
            <person name="Polz M.F."/>
        </authorList>
    </citation>
    <scope>NUCLEOTIDE SEQUENCE [LARGE SCALE GENOMIC DNA]</scope>
    <source>
        <strain evidence="14 15">FF-454</strain>
    </source>
</reference>
<feature type="binding site" evidence="10">
    <location>
        <position position="100"/>
    </location>
    <ligand>
        <name>Zn(2+)</name>
        <dbReference type="ChEBI" id="CHEBI:29105"/>
    </ligand>
</feature>
<evidence type="ECO:0000256" key="6">
    <source>
        <dbReference type="ARBA" id="ARBA00023235"/>
    </source>
</evidence>
<dbReference type="GO" id="GO:0009298">
    <property type="term" value="P:GDP-mannose biosynthetic process"/>
    <property type="evidence" value="ECO:0007669"/>
    <property type="project" value="InterPro"/>
</dbReference>
<organism evidence="14 15">
    <name type="scientific">Enterovibrio norvegicus FF-454</name>
    <dbReference type="NCBI Taxonomy" id="1185651"/>
    <lineage>
        <taxon>Bacteria</taxon>
        <taxon>Pseudomonadati</taxon>
        <taxon>Pseudomonadota</taxon>
        <taxon>Gammaproteobacteria</taxon>
        <taxon>Vibrionales</taxon>
        <taxon>Vibrionaceae</taxon>
        <taxon>Enterovibrio</taxon>
    </lineage>
</organism>
<feature type="active site" evidence="9">
    <location>
        <position position="280"/>
    </location>
</feature>
<dbReference type="InterPro" id="IPR011051">
    <property type="entry name" value="RmlC_Cupin_sf"/>
</dbReference>
<dbReference type="SUPFAM" id="SSF51182">
    <property type="entry name" value="RmlC-like cupins"/>
    <property type="match status" value="1"/>
</dbReference>
<keyword evidence="15" id="KW-1185">Reference proteome</keyword>
<evidence type="ECO:0000259" key="11">
    <source>
        <dbReference type="Pfam" id="PF20511"/>
    </source>
</evidence>
<dbReference type="PIRSF" id="PIRSF001480">
    <property type="entry name" value="Mannose-6-phosphate_isomerase"/>
    <property type="match status" value="1"/>
</dbReference>
<dbReference type="GO" id="GO:0005829">
    <property type="term" value="C:cytosol"/>
    <property type="evidence" value="ECO:0007669"/>
    <property type="project" value="TreeGrafter"/>
</dbReference>
<comment type="similarity">
    <text evidence="2">Belongs to the mannose-6-phosphate isomerase type 1 family.</text>
</comment>
<evidence type="ECO:0000313" key="14">
    <source>
        <dbReference type="EMBL" id="OEE58390.1"/>
    </source>
</evidence>
<dbReference type="PANTHER" id="PTHR10309:SF0">
    <property type="entry name" value="MANNOSE-6-PHOSPHATE ISOMERASE"/>
    <property type="match status" value="1"/>
</dbReference>
<dbReference type="Gene3D" id="2.60.120.10">
    <property type="entry name" value="Jelly Rolls"/>
    <property type="match status" value="2"/>
</dbReference>
<feature type="domain" description="Mannose-6-phosphate isomerase cupin" evidence="13">
    <location>
        <begin position="320"/>
        <end position="395"/>
    </location>
</feature>
<dbReference type="CDD" id="cd07011">
    <property type="entry name" value="cupin_PMI_type_I_N"/>
    <property type="match status" value="1"/>
</dbReference>
<comment type="caution">
    <text evidence="14">The sequence shown here is derived from an EMBL/GenBank/DDBJ whole genome shotgun (WGS) entry which is preliminary data.</text>
</comment>
<dbReference type="InterPro" id="IPR001250">
    <property type="entry name" value="Man6P_Isoase-1"/>
</dbReference>
<feature type="binding site" evidence="10">
    <location>
        <position position="137"/>
    </location>
    <ligand>
        <name>Zn(2+)</name>
        <dbReference type="ChEBI" id="CHEBI:29105"/>
    </ligand>
</feature>
<feature type="binding site" evidence="10">
    <location>
        <position position="261"/>
    </location>
    <ligand>
        <name>Zn(2+)</name>
        <dbReference type="ChEBI" id="CHEBI:29105"/>
    </ligand>
</feature>
<keyword evidence="5 10" id="KW-0862">Zinc</keyword>
<dbReference type="NCBIfam" id="TIGR00218">
    <property type="entry name" value="manA"/>
    <property type="match status" value="1"/>
</dbReference>
<name>A0A1E5BYV4_9GAMM</name>
<evidence type="ECO:0000256" key="5">
    <source>
        <dbReference type="ARBA" id="ARBA00022833"/>
    </source>
</evidence>
<sequence length="395" mass="42684">MTAYFYPLNNVIQDYAWGSYTSLNTLFGIANPDNKPQAEIWMGAHSNGCSKITVDGKETLLSDFINKDMSAVIGAETADTFGELPYLFKVLCAEKALSVQVHPSKAQAEAGFAKEEAAGIPLSAGIRNYKDPNHKPELVYALTSYTAMNGFRDYAEILAFFHKLNIDELSILVAALDANQNEQGLSAFFEALLSLEGEQKDAAVTKLLAFASESQSDELFALLMTLAEQYPGDIGLFSPLILNTLTLAPGEAMFLHACTPHAYIKGTGLEIMANSDNVLRAGLTPKHMDVAELISCTRCVPMPKDTILLAPEISGKAQLYPIPVPDFNFGVYQDTENETLQTTSAEILFAIDAPLTVSHASGESATLQKGESVFIPAFVGDYAVTCSGTFARAFN</sequence>
<dbReference type="PRINTS" id="PR00714">
    <property type="entry name" value="MAN6PISMRASE"/>
</dbReference>
<dbReference type="GO" id="GO:0005975">
    <property type="term" value="P:carbohydrate metabolic process"/>
    <property type="evidence" value="ECO:0007669"/>
    <property type="project" value="InterPro"/>
</dbReference>
<dbReference type="RefSeq" id="WP_016959223.1">
    <property type="nucleotide sequence ID" value="NZ_AJWN02000094.1"/>
</dbReference>
<dbReference type="Pfam" id="PF20511">
    <property type="entry name" value="PMI_typeI_cat"/>
    <property type="match status" value="1"/>
</dbReference>
<feature type="binding site" evidence="10">
    <location>
        <position position="102"/>
    </location>
    <ligand>
        <name>Zn(2+)</name>
        <dbReference type="ChEBI" id="CHEBI:29105"/>
    </ligand>
</feature>
<dbReference type="Pfam" id="PF20512">
    <property type="entry name" value="PMI_typeI_hel"/>
    <property type="match status" value="1"/>
</dbReference>
<comment type="cofactor">
    <cofactor evidence="10">
        <name>Zn(2+)</name>
        <dbReference type="ChEBI" id="CHEBI:29105"/>
    </cofactor>
    <text evidence="10">Binds 1 zinc ion per subunit.</text>
</comment>
<dbReference type="PROSITE" id="PS00965">
    <property type="entry name" value="PMI_I_1"/>
    <property type="match status" value="1"/>
</dbReference>
<evidence type="ECO:0000256" key="8">
    <source>
        <dbReference type="ARBA" id="ARBA00030762"/>
    </source>
</evidence>
<evidence type="ECO:0000259" key="12">
    <source>
        <dbReference type="Pfam" id="PF20512"/>
    </source>
</evidence>
<feature type="domain" description="Phosphomannose isomerase type I helical insertion" evidence="12">
    <location>
        <begin position="177"/>
        <end position="242"/>
    </location>
</feature>
<dbReference type="InterPro" id="IPR016305">
    <property type="entry name" value="Mannose-6-P_Isomerase"/>
</dbReference>
<dbReference type="GO" id="GO:0004476">
    <property type="term" value="F:mannose-6-phosphate isomerase activity"/>
    <property type="evidence" value="ECO:0007669"/>
    <property type="project" value="UniProtKB-EC"/>
</dbReference>
<dbReference type="GO" id="GO:0008270">
    <property type="term" value="F:zinc ion binding"/>
    <property type="evidence" value="ECO:0007669"/>
    <property type="project" value="InterPro"/>
</dbReference>
<comment type="catalytic activity">
    <reaction evidence="1">
        <text>D-mannose 6-phosphate = D-fructose 6-phosphate</text>
        <dbReference type="Rhea" id="RHEA:12356"/>
        <dbReference type="ChEBI" id="CHEBI:58735"/>
        <dbReference type="ChEBI" id="CHEBI:61527"/>
        <dbReference type="EC" id="5.3.1.8"/>
    </reaction>
</comment>
<dbReference type="EMBL" id="AJWN02000094">
    <property type="protein sequence ID" value="OEE58390.1"/>
    <property type="molecule type" value="Genomic_DNA"/>
</dbReference>
<evidence type="ECO:0000259" key="13">
    <source>
        <dbReference type="Pfam" id="PF21621"/>
    </source>
</evidence>
<dbReference type="Pfam" id="PF21621">
    <property type="entry name" value="MPI_cupin_dom"/>
    <property type="match status" value="1"/>
</dbReference>
<evidence type="ECO:0000256" key="2">
    <source>
        <dbReference type="ARBA" id="ARBA00010772"/>
    </source>
</evidence>
<protein>
    <recommendedName>
        <fullName evidence="3">mannose-6-phosphate isomerase</fullName>
        <ecNumber evidence="3">5.3.1.8</ecNumber>
    </recommendedName>
    <alternativeName>
        <fullName evidence="7">Phosphohexomutase</fullName>
    </alternativeName>
    <alternativeName>
        <fullName evidence="8">Phosphomannose isomerase</fullName>
    </alternativeName>
</protein>
<dbReference type="InterPro" id="IPR014710">
    <property type="entry name" value="RmlC-like_jellyroll"/>
</dbReference>
<feature type="domain" description="Phosphomannose isomerase type I catalytic" evidence="11">
    <location>
        <begin position="7"/>
        <end position="153"/>
    </location>
</feature>
<dbReference type="PANTHER" id="PTHR10309">
    <property type="entry name" value="MANNOSE-6-PHOSPHATE ISOMERASE"/>
    <property type="match status" value="1"/>
</dbReference>
<dbReference type="InterPro" id="IPR046457">
    <property type="entry name" value="PMI_typeI_cat"/>
</dbReference>
<evidence type="ECO:0000256" key="1">
    <source>
        <dbReference type="ARBA" id="ARBA00000757"/>
    </source>
</evidence>
<gene>
    <name evidence="14" type="ORF">A1OK_15460</name>
</gene>
<keyword evidence="6 14" id="KW-0413">Isomerase</keyword>
<dbReference type="PROSITE" id="PS00966">
    <property type="entry name" value="PMI_I_2"/>
    <property type="match status" value="1"/>
</dbReference>
<evidence type="ECO:0000256" key="10">
    <source>
        <dbReference type="PIRSR" id="PIRSR001480-2"/>
    </source>
</evidence>
<evidence type="ECO:0000256" key="4">
    <source>
        <dbReference type="ARBA" id="ARBA00022723"/>
    </source>
</evidence>
<accession>A0A1E5BYV4</accession>
<dbReference type="InterPro" id="IPR046458">
    <property type="entry name" value="PMI_typeI_hel"/>
</dbReference>